<dbReference type="AlphaFoldDB" id="A0A0E3VUW5"/>
<evidence type="ECO:0000313" key="2">
    <source>
        <dbReference type="Proteomes" id="UP000063308"/>
    </source>
</evidence>
<dbReference type="EMBL" id="AP014685">
    <property type="protein sequence ID" value="BAR58120.1"/>
    <property type="molecule type" value="Genomic_DNA"/>
</dbReference>
<sequence>MDADDELRPRMTKATVQKGLVVDESIVNARRTRAFTI</sequence>
<name>A0A0E3VUW5_9BRAD</name>
<dbReference type="Proteomes" id="UP000063308">
    <property type="component" value="Chromosome"/>
</dbReference>
<organism evidence="1 2">
    <name type="scientific">Bradyrhizobium diazoefficiens</name>
    <dbReference type="NCBI Taxonomy" id="1355477"/>
    <lineage>
        <taxon>Bacteria</taxon>
        <taxon>Pseudomonadati</taxon>
        <taxon>Pseudomonadota</taxon>
        <taxon>Alphaproteobacteria</taxon>
        <taxon>Hyphomicrobiales</taxon>
        <taxon>Nitrobacteraceae</taxon>
        <taxon>Bradyrhizobium</taxon>
    </lineage>
</organism>
<gene>
    <name evidence="1" type="ORF">NK6_4961</name>
</gene>
<proteinExistence type="predicted"/>
<evidence type="ECO:0000313" key="1">
    <source>
        <dbReference type="EMBL" id="BAR58120.1"/>
    </source>
</evidence>
<reference evidence="1 2" key="1">
    <citation type="submission" date="2014-11" db="EMBL/GenBank/DDBJ databases">
        <title>Symbiosis island explosion on the genome of extra-slow-growing strains of soybean bradyrhizobia with massive insertion sequences.</title>
        <authorList>
            <person name="Iida T."/>
            <person name="Minamisawa K."/>
        </authorList>
    </citation>
    <scope>NUCLEOTIDE SEQUENCE [LARGE SCALE GENOMIC DNA]</scope>
    <source>
        <strain evidence="1 2">NK6</strain>
    </source>
</reference>
<accession>A0A0E3VUW5</accession>
<protein>
    <submittedName>
        <fullName evidence="1">Uncharacterized protein</fullName>
    </submittedName>
</protein>